<feature type="region of interest" description="Disordered" evidence="10">
    <location>
        <begin position="297"/>
        <end position="324"/>
    </location>
</feature>
<feature type="domain" description="C2H2-type" evidence="11">
    <location>
        <begin position="329"/>
        <end position="357"/>
    </location>
</feature>
<dbReference type="SUPFAM" id="SSF57667">
    <property type="entry name" value="beta-beta-alpha zinc fingers"/>
    <property type="match status" value="4"/>
</dbReference>
<feature type="non-terminal residue" evidence="12">
    <location>
        <position position="512"/>
    </location>
</feature>
<gene>
    <name evidence="12" type="ORF">PENTCL1PPCAC_12477</name>
</gene>
<feature type="domain" description="C2H2-type" evidence="11">
    <location>
        <begin position="175"/>
        <end position="202"/>
    </location>
</feature>
<feature type="non-terminal residue" evidence="12">
    <location>
        <position position="1"/>
    </location>
</feature>
<keyword evidence="5" id="KW-0862">Zinc</keyword>
<feature type="region of interest" description="Disordered" evidence="10">
    <location>
        <begin position="492"/>
        <end position="512"/>
    </location>
</feature>
<dbReference type="AlphaFoldDB" id="A0AAV5T798"/>
<dbReference type="PANTHER" id="PTHR47772:SF4">
    <property type="entry name" value="ZFP64 ZINC FINGER PROTEIN"/>
    <property type="match status" value="1"/>
</dbReference>
<dbReference type="InterPro" id="IPR013087">
    <property type="entry name" value="Znf_C2H2_type"/>
</dbReference>
<feature type="domain" description="C2H2-type" evidence="11">
    <location>
        <begin position="424"/>
        <end position="446"/>
    </location>
</feature>
<evidence type="ECO:0000256" key="10">
    <source>
        <dbReference type="SAM" id="MobiDB-lite"/>
    </source>
</evidence>
<evidence type="ECO:0000256" key="2">
    <source>
        <dbReference type="ARBA" id="ARBA00022723"/>
    </source>
</evidence>
<evidence type="ECO:0000256" key="5">
    <source>
        <dbReference type="ARBA" id="ARBA00022833"/>
    </source>
</evidence>
<dbReference type="SMART" id="SM00355">
    <property type="entry name" value="ZnF_C2H2"/>
    <property type="match status" value="10"/>
</dbReference>
<feature type="domain" description="C2H2-type" evidence="11">
    <location>
        <begin position="233"/>
        <end position="260"/>
    </location>
</feature>
<dbReference type="Proteomes" id="UP001432027">
    <property type="component" value="Unassembled WGS sequence"/>
</dbReference>
<protein>
    <recommendedName>
        <fullName evidence="11">C2H2-type domain-containing protein</fullName>
    </recommendedName>
</protein>
<keyword evidence="6" id="KW-0805">Transcription regulation</keyword>
<evidence type="ECO:0000256" key="4">
    <source>
        <dbReference type="ARBA" id="ARBA00022771"/>
    </source>
</evidence>
<evidence type="ECO:0000256" key="8">
    <source>
        <dbReference type="ARBA" id="ARBA00023242"/>
    </source>
</evidence>
<dbReference type="PROSITE" id="PS00028">
    <property type="entry name" value="ZINC_FINGER_C2H2_1"/>
    <property type="match status" value="7"/>
</dbReference>
<comment type="caution">
    <text evidence="12">The sequence shown here is derived from an EMBL/GenBank/DDBJ whole genome shotgun (WGS) entry which is preliminary data.</text>
</comment>
<comment type="subcellular location">
    <subcellularLocation>
        <location evidence="1">Nucleus</location>
    </subcellularLocation>
</comment>
<dbReference type="Pfam" id="PF00096">
    <property type="entry name" value="zf-C2H2"/>
    <property type="match status" value="1"/>
</dbReference>
<accession>A0AAV5T798</accession>
<evidence type="ECO:0000256" key="7">
    <source>
        <dbReference type="ARBA" id="ARBA00023163"/>
    </source>
</evidence>
<feature type="domain" description="C2H2-type" evidence="11">
    <location>
        <begin position="141"/>
        <end position="169"/>
    </location>
</feature>
<dbReference type="InterPro" id="IPR050636">
    <property type="entry name" value="C2H2-ZF_domain-containing"/>
</dbReference>
<organism evidence="12 13">
    <name type="scientific">Pristionchus entomophagus</name>
    <dbReference type="NCBI Taxonomy" id="358040"/>
    <lineage>
        <taxon>Eukaryota</taxon>
        <taxon>Metazoa</taxon>
        <taxon>Ecdysozoa</taxon>
        <taxon>Nematoda</taxon>
        <taxon>Chromadorea</taxon>
        <taxon>Rhabditida</taxon>
        <taxon>Rhabditina</taxon>
        <taxon>Diplogasteromorpha</taxon>
        <taxon>Diplogasteroidea</taxon>
        <taxon>Neodiplogasteridae</taxon>
        <taxon>Pristionchus</taxon>
    </lineage>
</organism>
<evidence type="ECO:0000256" key="9">
    <source>
        <dbReference type="PROSITE-ProRule" id="PRU00042"/>
    </source>
</evidence>
<dbReference type="PANTHER" id="PTHR47772">
    <property type="entry name" value="ZINC FINGER PROTEIN 200"/>
    <property type="match status" value="1"/>
</dbReference>
<evidence type="ECO:0000256" key="6">
    <source>
        <dbReference type="ARBA" id="ARBA00023015"/>
    </source>
</evidence>
<evidence type="ECO:0000313" key="12">
    <source>
        <dbReference type="EMBL" id="GMS90302.1"/>
    </source>
</evidence>
<name>A0AAV5T798_9BILA</name>
<keyword evidence="4 9" id="KW-0863">Zinc-finger</keyword>
<feature type="domain" description="C2H2-type" evidence="11">
    <location>
        <begin position="203"/>
        <end position="228"/>
    </location>
</feature>
<dbReference type="FunFam" id="3.30.160.60:FF:001049">
    <property type="entry name" value="zinc finger protein 319"/>
    <property type="match status" value="1"/>
</dbReference>
<dbReference type="PROSITE" id="PS50157">
    <property type="entry name" value="ZINC_FINGER_C2H2_2"/>
    <property type="match status" value="9"/>
</dbReference>
<keyword evidence="3" id="KW-0677">Repeat</keyword>
<evidence type="ECO:0000256" key="1">
    <source>
        <dbReference type="ARBA" id="ARBA00004123"/>
    </source>
</evidence>
<feature type="compositionally biased region" description="Basic and acidic residues" evidence="10">
    <location>
        <begin position="303"/>
        <end position="323"/>
    </location>
</feature>
<keyword evidence="7" id="KW-0804">Transcription</keyword>
<dbReference type="EMBL" id="BTSX01000003">
    <property type="protein sequence ID" value="GMS90302.1"/>
    <property type="molecule type" value="Genomic_DNA"/>
</dbReference>
<dbReference type="GO" id="GO:0008270">
    <property type="term" value="F:zinc ion binding"/>
    <property type="evidence" value="ECO:0007669"/>
    <property type="project" value="UniProtKB-KW"/>
</dbReference>
<keyword evidence="13" id="KW-1185">Reference proteome</keyword>
<dbReference type="InterPro" id="IPR036236">
    <property type="entry name" value="Znf_C2H2_sf"/>
</dbReference>
<evidence type="ECO:0000313" key="13">
    <source>
        <dbReference type="Proteomes" id="UP001432027"/>
    </source>
</evidence>
<feature type="domain" description="C2H2-type" evidence="11">
    <location>
        <begin position="396"/>
        <end position="419"/>
    </location>
</feature>
<keyword evidence="8" id="KW-0539">Nucleus</keyword>
<reference evidence="12" key="1">
    <citation type="submission" date="2023-10" db="EMBL/GenBank/DDBJ databases">
        <title>Genome assembly of Pristionchus species.</title>
        <authorList>
            <person name="Yoshida K."/>
            <person name="Sommer R.J."/>
        </authorList>
    </citation>
    <scope>NUCLEOTIDE SEQUENCE</scope>
    <source>
        <strain evidence="12">RS0144</strain>
    </source>
</reference>
<dbReference type="Gene3D" id="3.30.160.60">
    <property type="entry name" value="Classic Zinc Finger"/>
    <property type="match status" value="5"/>
</dbReference>
<feature type="domain" description="C2H2-type" evidence="11">
    <location>
        <begin position="16"/>
        <end position="46"/>
    </location>
</feature>
<sequence length="512" mass="58994">DLGHHMTSRHSGELLHKCTIGECTEAFTEASILKNHLRVFHKGKPHHCSICGEMFDKRMELNRHKEHCKMTSLTVKTWLTESPLMDKHVDEPTDGKTVNDNMESMADNLFEEAIEKEEASWKDSRPKSEKRVANIALSTSRQCLVCSKMFKSKQCLDDHTSSVHNKKGIDPKHTFRCNICSFTSRSLGGLETHMCYHTGERPHKCILDNCSASFSNASLLKQHLREVHQVQPFHCSICGEKFDFFMQLSQHKKEHKMNSIAVEKPVNESHLMEKNEDEAADRTIEKRNMDAMADDLVEEEREKEEKSLNDSRSESEKRVEKDVPSPMMHQCKICSQVFETKLKLAIHTSNIHDKKRAYSGSSMTTNNFPCDLCPHRAKDRDALTVHMRTHTGDRPFKCTICTEGFSSSAFLKQHLREVHKLKPFHCSACGEKFYMFCQLALHKKEHCKKPCQVMDKSINESPLMDENVDKSADRKFVYDNMESVVDDLFQETMEKEESSLNESRSKSETRVE</sequence>
<evidence type="ECO:0000259" key="11">
    <source>
        <dbReference type="PROSITE" id="PS50157"/>
    </source>
</evidence>
<dbReference type="Pfam" id="PF13894">
    <property type="entry name" value="zf-C2H2_4"/>
    <property type="match status" value="1"/>
</dbReference>
<evidence type="ECO:0000256" key="3">
    <source>
        <dbReference type="ARBA" id="ARBA00022737"/>
    </source>
</evidence>
<keyword evidence="2" id="KW-0479">Metal-binding</keyword>
<dbReference type="GO" id="GO:0005634">
    <property type="term" value="C:nucleus"/>
    <property type="evidence" value="ECO:0007669"/>
    <property type="project" value="UniProtKB-SubCell"/>
</dbReference>
<feature type="domain" description="C2H2-type" evidence="11">
    <location>
        <begin position="368"/>
        <end position="395"/>
    </location>
</feature>
<proteinExistence type="predicted"/>